<dbReference type="OrthoDB" id="7876643at2"/>
<sequence>MSERRCRECGIDHIEPGWEIDGEPLCWADDDLCSRCQDFLQAALVRDAHRYRHLRNRATTRAAIGDGGVFGGKVPDNLILGGFASPLEIRLGFFRPDLSERAAGLCEEAGV</sequence>
<reference evidence="1 2" key="1">
    <citation type="submission" date="2017-04" db="EMBL/GenBank/DDBJ databases">
        <authorList>
            <person name="Afonso C.L."/>
            <person name="Miller P.J."/>
            <person name="Scott M.A."/>
            <person name="Spackman E."/>
            <person name="Goraichik I."/>
            <person name="Dimitrov K.M."/>
            <person name="Suarez D.L."/>
            <person name="Swayne D.E."/>
        </authorList>
    </citation>
    <scope>NUCLEOTIDE SEQUENCE [LARGE SCALE GENOMIC DNA]</scope>
    <source>
        <strain evidence="1 2">B5P</strain>
    </source>
</reference>
<accession>A0A1X7NVI3</accession>
<organism evidence="1 2">
    <name type="scientific">Mesorhizobium australicum</name>
    <dbReference type="NCBI Taxonomy" id="536018"/>
    <lineage>
        <taxon>Bacteria</taxon>
        <taxon>Pseudomonadati</taxon>
        <taxon>Pseudomonadota</taxon>
        <taxon>Alphaproteobacteria</taxon>
        <taxon>Hyphomicrobiales</taxon>
        <taxon>Phyllobacteriaceae</taxon>
        <taxon>Mesorhizobium</taxon>
    </lineage>
</organism>
<evidence type="ECO:0000313" key="2">
    <source>
        <dbReference type="Proteomes" id="UP000193083"/>
    </source>
</evidence>
<name>A0A1X7NVI3_9HYPH</name>
<evidence type="ECO:0000313" key="1">
    <source>
        <dbReference type="EMBL" id="SMH42237.1"/>
    </source>
</evidence>
<gene>
    <name evidence="1" type="ORF">SAMN02982922_2720</name>
</gene>
<dbReference type="AlphaFoldDB" id="A0A1X7NVI3"/>
<dbReference type="EMBL" id="FXBL01000004">
    <property type="protein sequence ID" value="SMH42237.1"/>
    <property type="molecule type" value="Genomic_DNA"/>
</dbReference>
<keyword evidence="2" id="KW-1185">Reference proteome</keyword>
<dbReference type="Proteomes" id="UP000193083">
    <property type="component" value="Unassembled WGS sequence"/>
</dbReference>
<dbReference type="RefSeq" id="WP_085464631.1">
    <property type="nucleotide sequence ID" value="NZ_FXBL01000004.1"/>
</dbReference>
<protein>
    <submittedName>
        <fullName evidence="1">Uncharacterized protein</fullName>
    </submittedName>
</protein>
<proteinExistence type="predicted"/>